<dbReference type="AlphaFoldDB" id="F4QDV8"/>
<dbReference type="SUPFAM" id="SSF48576">
    <property type="entry name" value="Terpenoid synthases"/>
    <property type="match status" value="1"/>
</dbReference>
<dbReference type="Gene3D" id="1.10.600.10">
    <property type="entry name" value="Farnesyl Diphosphate Synthase"/>
    <property type="match status" value="1"/>
</dbReference>
<keyword evidence="3" id="KW-1185">Reference proteome</keyword>
<sequence length="354" mass="41044">MTNPIDSNLCLDPSITFNRMFVIHMYSLKKDLTFPENWFYPTLPQTEYKSWGYQKYLDFGVFEKNDKSLKMYMNTSGAPQYAFPNGNQDQLFQFLLMTDWTLLYDEMHDYGDISREDSIKVYKRTKRIIMTNELPLDPTPLDKCTHFIVNKIKEKSPSAYMENLVLNLMIGWIDVGTAHLDLSRMKEVPSLSVVDYLRTTNIAIELCIMTIIHSQGYNESLLFSDPSWKELTKSIAQIVYHLNDIVSWEVEKMQSGTCNAMSIKIHNGMTPQQAYLSIIQDIDNLVKYCLELEGELGIRFPNLNCLEKCIKSAYYCATGIFCWSLTSERYKTKDSIFKELVSTNEQVARSFGDL</sequence>
<dbReference type="KEGG" id="dfa:DFA_11666"/>
<dbReference type="InterPro" id="IPR034686">
    <property type="entry name" value="Terpene_cyclase-like_2"/>
</dbReference>
<reference evidence="3" key="1">
    <citation type="journal article" date="2011" name="Genome Res.">
        <title>Phylogeny-wide analysis of social amoeba genomes highlights ancient origins for complex intercellular communication.</title>
        <authorList>
            <person name="Heidel A.J."/>
            <person name="Lawal H.M."/>
            <person name="Felder M."/>
            <person name="Schilde C."/>
            <person name="Helps N.R."/>
            <person name="Tunggal B."/>
            <person name="Rivero F."/>
            <person name="John U."/>
            <person name="Schleicher M."/>
            <person name="Eichinger L."/>
            <person name="Platzer M."/>
            <person name="Noegel A.A."/>
            <person name="Schaap P."/>
            <person name="Gloeckner G."/>
        </authorList>
    </citation>
    <scope>NUCLEOTIDE SEQUENCE [LARGE SCALE GENOMIC DNA]</scope>
    <source>
        <strain evidence="3">SH3</strain>
    </source>
</reference>
<organism evidence="2 3">
    <name type="scientific">Cavenderia fasciculata</name>
    <name type="common">Slime mold</name>
    <name type="synonym">Dictyostelium fasciculatum</name>
    <dbReference type="NCBI Taxonomy" id="261658"/>
    <lineage>
        <taxon>Eukaryota</taxon>
        <taxon>Amoebozoa</taxon>
        <taxon>Evosea</taxon>
        <taxon>Eumycetozoa</taxon>
        <taxon>Dictyostelia</taxon>
        <taxon>Acytosteliales</taxon>
        <taxon>Cavenderiaceae</taxon>
        <taxon>Cavenderia</taxon>
    </lineage>
</organism>
<evidence type="ECO:0000256" key="1">
    <source>
        <dbReference type="ARBA" id="ARBA00006333"/>
    </source>
</evidence>
<dbReference type="PANTHER" id="PTHR35201:SF4">
    <property type="entry name" value="BETA-PINACENE SYNTHASE-RELATED"/>
    <property type="match status" value="1"/>
</dbReference>
<dbReference type="EMBL" id="GL883029">
    <property type="protein sequence ID" value="EGG13905.1"/>
    <property type="molecule type" value="Genomic_DNA"/>
</dbReference>
<dbReference type="InterPro" id="IPR008949">
    <property type="entry name" value="Isoprenoid_synthase_dom_sf"/>
</dbReference>
<evidence type="ECO:0008006" key="4">
    <source>
        <dbReference type="Google" id="ProtNLM"/>
    </source>
</evidence>
<evidence type="ECO:0000313" key="3">
    <source>
        <dbReference type="Proteomes" id="UP000007797"/>
    </source>
</evidence>
<accession>F4QDV8</accession>
<comment type="similarity">
    <text evidence="1">Belongs to the terpene synthase family.</text>
</comment>
<proteinExistence type="inferred from homology"/>
<dbReference type="RefSeq" id="XP_004350613.1">
    <property type="nucleotide sequence ID" value="XM_004350562.1"/>
</dbReference>
<evidence type="ECO:0000313" key="2">
    <source>
        <dbReference type="EMBL" id="EGG13905.1"/>
    </source>
</evidence>
<dbReference type="GO" id="GO:0010333">
    <property type="term" value="F:terpene synthase activity"/>
    <property type="evidence" value="ECO:0007669"/>
    <property type="project" value="InterPro"/>
</dbReference>
<dbReference type="GeneID" id="14865978"/>
<dbReference type="GO" id="GO:0046246">
    <property type="term" value="P:terpene biosynthetic process"/>
    <property type="evidence" value="ECO:0007669"/>
    <property type="project" value="UniProtKB-ARBA"/>
</dbReference>
<name>F4QDV8_CACFS</name>
<dbReference type="Proteomes" id="UP000007797">
    <property type="component" value="Unassembled WGS sequence"/>
</dbReference>
<gene>
    <name evidence="2" type="ORF">DFA_11666</name>
</gene>
<dbReference type="PANTHER" id="PTHR35201">
    <property type="entry name" value="TERPENE SYNTHASE"/>
    <property type="match status" value="1"/>
</dbReference>
<protein>
    <recommendedName>
        <fullName evidence="4">Terpene synthase</fullName>
    </recommendedName>
</protein>
<dbReference type="Pfam" id="PF19086">
    <property type="entry name" value="Terpene_syn_C_2"/>
    <property type="match status" value="1"/>
</dbReference>